<dbReference type="OrthoDB" id="9789398at2"/>
<evidence type="ECO:0000313" key="2">
    <source>
        <dbReference type="EMBL" id="TYL72343.1"/>
    </source>
</evidence>
<protein>
    <submittedName>
        <fullName evidence="2">SDR family NAD(P)-dependent oxidoreductase</fullName>
    </submittedName>
</protein>
<name>A0A5S4W3N3_9BRAD</name>
<sequence length="140" mass="15061">MGVLSGTHYGAEAMRQRGGGVIINTASISGLMPHFTDPVYAATKAAVVNLTRSLTFLKEEANIRVNCVCPGLVRTNLECHSGAVLDAATQRRFKSRRAGLKDLPALEPDDIARAVMMLIQEDGLNGKACTLEPGKPWQIQ</sequence>
<gene>
    <name evidence="2" type="ORF">FXB38_38735</name>
</gene>
<dbReference type="InterPro" id="IPR002347">
    <property type="entry name" value="SDR_fam"/>
</dbReference>
<dbReference type="PRINTS" id="PR01167">
    <property type="entry name" value="INSADHFAMILY"/>
</dbReference>
<keyword evidence="3" id="KW-1185">Reference proteome</keyword>
<keyword evidence="1" id="KW-0560">Oxidoreductase</keyword>
<dbReference type="PANTHER" id="PTHR44229">
    <property type="entry name" value="15-HYDROXYPROSTAGLANDIN DEHYDROGENASE [NAD(+)]"/>
    <property type="match status" value="1"/>
</dbReference>
<dbReference type="GO" id="GO:0005737">
    <property type="term" value="C:cytoplasm"/>
    <property type="evidence" value="ECO:0007669"/>
    <property type="project" value="TreeGrafter"/>
</dbReference>
<evidence type="ECO:0000256" key="1">
    <source>
        <dbReference type="ARBA" id="ARBA00023002"/>
    </source>
</evidence>
<dbReference type="Proteomes" id="UP000324853">
    <property type="component" value="Unassembled WGS sequence"/>
</dbReference>
<dbReference type="GO" id="GO:0016616">
    <property type="term" value="F:oxidoreductase activity, acting on the CH-OH group of donors, NAD or NADP as acceptor"/>
    <property type="evidence" value="ECO:0007669"/>
    <property type="project" value="TreeGrafter"/>
</dbReference>
<accession>A0A5S4W3N3</accession>
<dbReference type="Pfam" id="PF00106">
    <property type="entry name" value="adh_short"/>
    <property type="match status" value="1"/>
</dbReference>
<dbReference type="AlphaFoldDB" id="A0A5S4W3N3"/>
<dbReference type="Gene3D" id="3.40.50.720">
    <property type="entry name" value="NAD(P)-binding Rossmann-like Domain"/>
    <property type="match status" value="1"/>
</dbReference>
<dbReference type="InterPro" id="IPR036291">
    <property type="entry name" value="NAD(P)-bd_dom_sf"/>
</dbReference>
<proteinExistence type="predicted"/>
<reference evidence="2 3" key="1">
    <citation type="submission" date="2019-08" db="EMBL/GenBank/DDBJ databases">
        <title>Bradyrhizobium hipponensis sp. nov., a rhizobium isolated from a Lupinus angustifolius root nodule in Tunisia.</title>
        <authorList>
            <person name="Off K."/>
            <person name="Rejili M."/>
            <person name="Mars M."/>
            <person name="Brachmann A."/>
            <person name="Marin M."/>
        </authorList>
    </citation>
    <scope>NUCLEOTIDE SEQUENCE [LARGE SCALE GENOMIC DNA]</scope>
    <source>
        <strain evidence="2 3">CTAW11</strain>
    </source>
</reference>
<dbReference type="SUPFAM" id="SSF51735">
    <property type="entry name" value="NAD(P)-binding Rossmann-fold domains"/>
    <property type="match status" value="1"/>
</dbReference>
<dbReference type="PANTHER" id="PTHR44229:SF4">
    <property type="entry name" value="15-HYDROXYPROSTAGLANDIN DEHYDROGENASE [NAD(+)]"/>
    <property type="match status" value="1"/>
</dbReference>
<comment type="caution">
    <text evidence="2">The sequence shown here is derived from an EMBL/GenBank/DDBJ whole genome shotgun (WGS) entry which is preliminary data.</text>
</comment>
<organism evidence="2 3">
    <name type="scientific">Bradyrhizobium cytisi</name>
    <dbReference type="NCBI Taxonomy" id="515489"/>
    <lineage>
        <taxon>Bacteria</taxon>
        <taxon>Pseudomonadati</taxon>
        <taxon>Pseudomonadota</taxon>
        <taxon>Alphaproteobacteria</taxon>
        <taxon>Hyphomicrobiales</taxon>
        <taxon>Nitrobacteraceae</taxon>
        <taxon>Bradyrhizobium</taxon>
    </lineage>
</organism>
<evidence type="ECO:0000313" key="3">
    <source>
        <dbReference type="Proteomes" id="UP000324853"/>
    </source>
</evidence>
<dbReference type="EMBL" id="VSSR01000086">
    <property type="protein sequence ID" value="TYL72343.1"/>
    <property type="molecule type" value="Genomic_DNA"/>
</dbReference>